<organism evidence="1 2">
    <name type="scientific">Panagrolaimus sp. JU765</name>
    <dbReference type="NCBI Taxonomy" id="591449"/>
    <lineage>
        <taxon>Eukaryota</taxon>
        <taxon>Metazoa</taxon>
        <taxon>Ecdysozoa</taxon>
        <taxon>Nematoda</taxon>
        <taxon>Chromadorea</taxon>
        <taxon>Rhabditida</taxon>
        <taxon>Tylenchina</taxon>
        <taxon>Panagrolaimomorpha</taxon>
        <taxon>Panagrolaimoidea</taxon>
        <taxon>Panagrolaimidae</taxon>
        <taxon>Panagrolaimus</taxon>
    </lineage>
</organism>
<accession>A0AC34RIL4</accession>
<protein>
    <submittedName>
        <fullName evidence="2">Uncharacterized protein</fullName>
    </submittedName>
</protein>
<dbReference type="WBParaSite" id="JU765_v2.g732.t1">
    <property type="protein sequence ID" value="JU765_v2.g732.t1"/>
    <property type="gene ID" value="JU765_v2.g732"/>
</dbReference>
<reference evidence="2" key="1">
    <citation type="submission" date="2022-11" db="UniProtKB">
        <authorList>
            <consortium name="WormBaseParasite"/>
        </authorList>
    </citation>
    <scope>IDENTIFICATION</scope>
</reference>
<name>A0AC34RIL4_9BILA</name>
<sequence>MSEASAEDVVKYVFDQICTNPVDYDWTREVIVNDVNICYNRENCTHPSLQHNFIKNVNEIECAEQLFGFTYREMILRIREVNFLKTLEFFYKAQTENAYVSKILFETSYETCCETSEPANDKDFMIINGCLCILITKNVKDMWDDEYEEEIQNLMNGKEALFDDEVEFHLMVNYEIIPVKTAADVADKLLKIKQGYFKAIPITVAISTYSRQEIIPEFKCFSIKLSTLNFLAAMILFSYYEKTDFPLQSNASDFQKLIEKIYPVEIDVIENRKSNKEKIDQFMISLMRLRQWSLKQIKRNVDLEKFELEFTACLSKLNKIAKNDAIFHLNRQPASTSPGNVPSHHENDFSNFKTAPPSYEDIPIRHEDTTVKDHKDPFPPENSAAKYTAEDEYFIAKLCSVIEAFHEDYWRCNVKIVNQDPRHITDIINEVCEHSKFFLKQRPLHKLKIRVDDFMFSLKSLKTEIESAVFAEAAFGKYKKFLADCEVTLQALFNQNTLPAQKAWLKVDHQKGSTTIRLLDKAKMKNWEKKLVITSTHWIIPFERFYGETNYDHDRDQHENCDDVYLEYFTWTFDRKQEEELPEPYLILNGDRYTLAIVETGRHFICGHLFNVKLLKCVCINCKMLFEPEACCSCRIKTESLVQCLPCWKYALGDVFKEKDYKLEDMTIISDEPVYENTRIYQPSTHAIYERIAPYLEQPSSSNITTPAAAADRHHFQEGIRA</sequence>
<proteinExistence type="predicted"/>
<evidence type="ECO:0000313" key="2">
    <source>
        <dbReference type="WBParaSite" id="JU765_v2.g732.t1"/>
    </source>
</evidence>
<dbReference type="Proteomes" id="UP000887576">
    <property type="component" value="Unplaced"/>
</dbReference>
<evidence type="ECO:0000313" key="1">
    <source>
        <dbReference type="Proteomes" id="UP000887576"/>
    </source>
</evidence>